<accession>A0AAW1QMJ4</accession>
<dbReference type="Proteomes" id="UP001445335">
    <property type="component" value="Unassembled WGS sequence"/>
</dbReference>
<sequence length="180" mass="19793">MALPGRASQQKQQRLEQMYKEYKAESFPEGKDISAADLHDLLQNHTERVVLVDTRTQPEQQVSIIPGAVTVSQFEDLKAEVSGRQVVAYCTVGLRSGQYARDLRKEGFDASNLAGSILAWTQEGFSLVDGKTGKPTKRLHVFAEKWALQGDGYDAVTFAKGQGALAIAKSLLPRWLGGEK</sequence>
<dbReference type="Gene3D" id="3.40.250.10">
    <property type="entry name" value="Rhodanese-like domain"/>
    <property type="match status" value="1"/>
</dbReference>
<dbReference type="AlphaFoldDB" id="A0AAW1QMJ4"/>
<dbReference type="PROSITE" id="PS50206">
    <property type="entry name" value="RHODANESE_3"/>
    <property type="match status" value="1"/>
</dbReference>
<gene>
    <name evidence="2" type="ORF">WJX81_005079</name>
</gene>
<evidence type="ECO:0000313" key="2">
    <source>
        <dbReference type="EMBL" id="KAK9822657.1"/>
    </source>
</evidence>
<evidence type="ECO:0000313" key="3">
    <source>
        <dbReference type="Proteomes" id="UP001445335"/>
    </source>
</evidence>
<dbReference type="PANTHER" id="PTHR43031">
    <property type="entry name" value="FAD-DEPENDENT OXIDOREDUCTASE"/>
    <property type="match status" value="1"/>
</dbReference>
<organism evidence="2 3">
    <name type="scientific">Elliptochloris bilobata</name>
    <dbReference type="NCBI Taxonomy" id="381761"/>
    <lineage>
        <taxon>Eukaryota</taxon>
        <taxon>Viridiplantae</taxon>
        <taxon>Chlorophyta</taxon>
        <taxon>core chlorophytes</taxon>
        <taxon>Trebouxiophyceae</taxon>
        <taxon>Trebouxiophyceae incertae sedis</taxon>
        <taxon>Elliptochloris clade</taxon>
        <taxon>Elliptochloris</taxon>
    </lineage>
</organism>
<keyword evidence="3" id="KW-1185">Reference proteome</keyword>
<comment type="caution">
    <text evidence="2">The sequence shown here is derived from an EMBL/GenBank/DDBJ whole genome shotgun (WGS) entry which is preliminary data.</text>
</comment>
<dbReference type="PANTHER" id="PTHR43031:SF16">
    <property type="entry name" value="OXIDOREDUCTASE"/>
    <property type="match status" value="1"/>
</dbReference>
<dbReference type="InterPro" id="IPR050229">
    <property type="entry name" value="GlpE_sulfurtransferase"/>
</dbReference>
<dbReference type="Pfam" id="PF00581">
    <property type="entry name" value="Rhodanese"/>
    <property type="match status" value="1"/>
</dbReference>
<dbReference type="InterPro" id="IPR001763">
    <property type="entry name" value="Rhodanese-like_dom"/>
</dbReference>
<name>A0AAW1QMJ4_9CHLO</name>
<dbReference type="EMBL" id="JALJOU010000085">
    <property type="protein sequence ID" value="KAK9822657.1"/>
    <property type="molecule type" value="Genomic_DNA"/>
</dbReference>
<dbReference type="InterPro" id="IPR036873">
    <property type="entry name" value="Rhodanese-like_dom_sf"/>
</dbReference>
<feature type="domain" description="Rhodanese" evidence="1">
    <location>
        <begin position="45"/>
        <end position="129"/>
    </location>
</feature>
<proteinExistence type="predicted"/>
<protein>
    <recommendedName>
        <fullName evidence="1">Rhodanese domain-containing protein</fullName>
    </recommendedName>
</protein>
<dbReference type="CDD" id="cd00158">
    <property type="entry name" value="RHOD"/>
    <property type="match status" value="1"/>
</dbReference>
<reference evidence="2 3" key="1">
    <citation type="journal article" date="2024" name="Nat. Commun.">
        <title>Phylogenomics reveals the evolutionary origins of lichenization in chlorophyte algae.</title>
        <authorList>
            <person name="Puginier C."/>
            <person name="Libourel C."/>
            <person name="Otte J."/>
            <person name="Skaloud P."/>
            <person name="Haon M."/>
            <person name="Grisel S."/>
            <person name="Petersen M."/>
            <person name="Berrin J.G."/>
            <person name="Delaux P.M."/>
            <person name="Dal Grande F."/>
            <person name="Keller J."/>
        </authorList>
    </citation>
    <scope>NUCLEOTIDE SEQUENCE [LARGE SCALE GENOMIC DNA]</scope>
    <source>
        <strain evidence="2 3">SAG 245.80</strain>
    </source>
</reference>
<dbReference type="SUPFAM" id="SSF52821">
    <property type="entry name" value="Rhodanese/Cell cycle control phosphatase"/>
    <property type="match status" value="1"/>
</dbReference>
<evidence type="ECO:0000259" key="1">
    <source>
        <dbReference type="PROSITE" id="PS50206"/>
    </source>
</evidence>
<dbReference type="SMART" id="SM00450">
    <property type="entry name" value="RHOD"/>
    <property type="match status" value="1"/>
</dbReference>